<feature type="compositionally biased region" description="Low complexity" evidence="1">
    <location>
        <begin position="825"/>
        <end position="868"/>
    </location>
</feature>
<proteinExistence type="predicted"/>
<dbReference type="Proteomes" id="UP000236754">
    <property type="component" value="Unassembled WGS sequence"/>
</dbReference>
<feature type="region of interest" description="Disordered" evidence="1">
    <location>
        <begin position="311"/>
        <end position="363"/>
    </location>
</feature>
<accession>A0A1H6D5F4</accession>
<gene>
    <name evidence="3" type="ORF">SAMN05216223_1125</name>
</gene>
<feature type="compositionally biased region" description="Low complexity" evidence="1">
    <location>
        <begin position="62"/>
        <end position="73"/>
    </location>
</feature>
<keyword evidence="2" id="KW-0812">Transmembrane</keyword>
<keyword evidence="4" id="KW-1185">Reference proteome</keyword>
<organism evidence="3 4">
    <name type="scientific">Actinacidiphila yanglinensis</name>
    <dbReference type="NCBI Taxonomy" id="310779"/>
    <lineage>
        <taxon>Bacteria</taxon>
        <taxon>Bacillati</taxon>
        <taxon>Actinomycetota</taxon>
        <taxon>Actinomycetes</taxon>
        <taxon>Kitasatosporales</taxon>
        <taxon>Streptomycetaceae</taxon>
        <taxon>Actinacidiphila</taxon>
    </lineage>
</organism>
<feature type="region of interest" description="Disordered" evidence="1">
    <location>
        <begin position="788"/>
        <end position="879"/>
    </location>
</feature>
<protein>
    <submittedName>
        <fullName evidence="3">Uncharacterized protein</fullName>
    </submittedName>
</protein>
<name>A0A1H6D5F4_9ACTN</name>
<feature type="compositionally biased region" description="Basic residues" evidence="1">
    <location>
        <begin position="795"/>
        <end position="817"/>
    </location>
</feature>
<evidence type="ECO:0000256" key="2">
    <source>
        <dbReference type="SAM" id="Phobius"/>
    </source>
</evidence>
<dbReference type="AlphaFoldDB" id="A0A1H6D5F4"/>
<feature type="region of interest" description="Disordered" evidence="1">
    <location>
        <begin position="58"/>
        <end position="97"/>
    </location>
</feature>
<keyword evidence="2" id="KW-0472">Membrane</keyword>
<feature type="transmembrane region" description="Helical" evidence="2">
    <location>
        <begin position="33"/>
        <end position="54"/>
    </location>
</feature>
<reference evidence="3 4" key="1">
    <citation type="submission" date="2016-10" db="EMBL/GenBank/DDBJ databases">
        <authorList>
            <person name="de Groot N.N."/>
        </authorList>
    </citation>
    <scope>NUCLEOTIDE SEQUENCE [LARGE SCALE GENOMIC DNA]</scope>
    <source>
        <strain evidence="3 4">CGMCC 4.2023</strain>
    </source>
</reference>
<evidence type="ECO:0000313" key="3">
    <source>
        <dbReference type="EMBL" id="SEG80284.1"/>
    </source>
</evidence>
<evidence type="ECO:0000256" key="1">
    <source>
        <dbReference type="SAM" id="MobiDB-lite"/>
    </source>
</evidence>
<dbReference type="EMBL" id="FNVU01000012">
    <property type="protein sequence ID" value="SEG80284.1"/>
    <property type="molecule type" value="Genomic_DNA"/>
</dbReference>
<feature type="compositionally biased region" description="Basic and acidic residues" evidence="1">
    <location>
        <begin position="311"/>
        <end position="327"/>
    </location>
</feature>
<keyword evidence="2" id="KW-1133">Transmembrane helix</keyword>
<sequence length="987" mass="106486">MRAIDTGDGVVVNANRLRADRWRRERTVGRPGARAWLHACGVLLLTLFLTVGMAPQGVAGGKASPKATATAKKPATKKPRSPSAEGTDLSKTSTNPLLSPALLPVENLRMALYENLTDDRESAFNHARNGAVVFLNPLLLTPGQRDKLNSYVPNYGHTAAWAVSVALLDPLKEYLSPDVVDQLEKAGYPHLYTLSALNTPTKSKGEDAAKGVHSEPTLQGLLDELDIPWQAIALAGSERQQCGQCAPLYHPETPLVFGRAYGLSAADIAQEKQLIAVARQQAAAKGASEKVAQERVEKVFDQKRDTRNGKALEKLSTDVSEARKKLESQPGKVKRLFATPSQSPCQKAGALPQSGGGGGGGSPDLVLAAATIRAAGPCDGEDDESAGAANSTGLGPALTQQDLANGGIDFSTLELRYLADPGDGSGLQYSFSAGLDPMHGDNRRTTGASAASLSSDAFFTWLELNPSAFWVNLNPTEPDRIVDSKLGRTDAGRIMLQADLGMKKSIGKLIHPDSALGRQFWGRMAGTCMSYRTWIVPEPAKVHQDGDKLYILDAPLNVEMETQYLKVKGTAAAASCPKQDKATETHNEQLFRSLVLPELKNEINTAPEYADLRRVYLARVAAEWYRDLSASKHTAYGDLVDKGDIDDWTTATSWKPTDTFHAYVDSYTKGEFNVTRKTTEGDTVSTRTYVYGGVDLTKVPFQKVSDSSFKKQYAHLPKSVGQSLDQPATDTASSTVWLGAPTPKQVAAATAHHGISARSFVPVIRLLPELALLVLVVVFWRRRRLAAAGPSGRGGRFRRAGRTSHRPRDRTRTRPWARPREKARSSGPGPAPGRGAEPSRVVSRPVSAVHAARPDGAVKVPPGTAKPAAPGPEPLPAAGHFTLDHLARVVRHLARPELDRFGPNDAMVTGIRQALTAGRPLGEGEVNFLRHQLTESALMDGGASAEDAYEAALRSHPAARNYSPEVIDRFPELFNNAWRRAWGMDPR</sequence>
<evidence type="ECO:0000313" key="4">
    <source>
        <dbReference type="Proteomes" id="UP000236754"/>
    </source>
</evidence>